<dbReference type="InterPro" id="IPR024079">
    <property type="entry name" value="MetalloPept_cat_dom_sf"/>
</dbReference>
<keyword evidence="2" id="KW-0645">Protease</keyword>
<dbReference type="PANTHER" id="PTHR47466:SF1">
    <property type="entry name" value="METALLOPROTEASE MEP1 (AFU_ORTHOLOGUE AFUA_1G07730)-RELATED"/>
    <property type="match status" value="1"/>
</dbReference>
<sequence>MKGFFAAAFVALGAVGGVMAQNTSAEHSNSTGSIGQEHGGDHDSDKKPFGNSTHFFDHAAGRIVEHYTAWSNGTHFRESAIGQSIKHFDCDVRHSGASHHFNSTISALHLDHQNSAVGSRAARSLVERSTVSPRIQKIPLYIHVITKVSEQGVITQAMVNAQAATLNKVYNQYGIHFVLQGTTFTANDAWAVAAGSDMDALKQSLRQGSYSTLNLYFHTDLDGGVLGTCTLPSTVPSGSQASEYVADGCNCNAYTMPGSTMQGYNQGMTAVHETGHWLGLLHTFEGYSCSGNGDYISDTPFESVSTNGCPASPWKNSCPAVSKGDPIRNYMDYSIDSCYARFTPGQVQRISTMWTTYRKGN</sequence>
<feature type="compositionally biased region" description="Polar residues" evidence="9">
    <location>
        <begin position="24"/>
        <end position="34"/>
    </location>
</feature>
<evidence type="ECO:0000313" key="13">
    <source>
        <dbReference type="Proteomes" id="UP001310890"/>
    </source>
</evidence>
<keyword evidence="6" id="KW-0862">Zinc</keyword>
<dbReference type="EMBL" id="JAVRRL010000068">
    <property type="protein sequence ID" value="KAK5109224.1"/>
    <property type="molecule type" value="Genomic_DNA"/>
</dbReference>
<evidence type="ECO:0000256" key="3">
    <source>
        <dbReference type="ARBA" id="ARBA00022723"/>
    </source>
</evidence>
<feature type="region of interest" description="Disordered" evidence="9">
    <location>
        <begin position="24"/>
        <end position="51"/>
    </location>
</feature>
<gene>
    <name evidence="12" type="ORF">LTR62_007206</name>
</gene>
<evidence type="ECO:0000256" key="4">
    <source>
        <dbReference type="ARBA" id="ARBA00022729"/>
    </source>
</evidence>
<keyword evidence="3" id="KW-0479">Metal-binding</keyword>
<dbReference type="PANTHER" id="PTHR47466">
    <property type="match status" value="1"/>
</dbReference>
<dbReference type="GO" id="GO:0046872">
    <property type="term" value="F:metal ion binding"/>
    <property type="evidence" value="ECO:0007669"/>
    <property type="project" value="UniProtKB-KW"/>
</dbReference>
<reference evidence="12" key="1">
    <citation type="submission" date="2023-08" db="EMBL/GenBank/DDBJ databases">
        <title>Black Yeasts Isolated from many extreme environments.</title>
        <authorList>
            <person name="Coleine C."/>
            <person name="Stajich J.E."/>
            <person name="Selbmann L."/>
        </authorList>
    </citation>
    <scope>NUCLEOTIDE SEQUENCE</scope>
    <source>
        <strain evidence="12">CCFEE 5401</strain>
    </source>
</reference>
<feature type="chain" id="PRO_5042941999" description="Peptidase M43 pregnancy-associated plasma-A domain-containing protein" evidence="10">
    <location>
        <begin position="21"/>
        <end position="361"/>
    </location>
</feature>
<dbReference type="Gene3D" id="3.40.390.10">
    <property type="entry name" value="Collagenase (Catalytic Domain)"/>
    <property type="match status" value="1"/>
</dbReference>
<protein>
    <recommendedName>
        <fullName evidence="11">Peptidase M43 pregnancy-associated plasma-A domain-containing protein</fullName>
    </recommendedName>
</protein>
<evidence type="ECO:0000256" key="8">
    <source>
        <dbReference type="ARBA" id="ARBA00023157"/>
    </source>
</evidence>
<feature type="domain" description="Peptidase M43 pregnancy-associated plasma-A" evidence="11">
    <location>
        <begin position="212"/>
        <end position="351"/>
    </location>
</feature>
<dbReference type="CDD" id="cd04275">
    <property type="entry name" value="ZnMc_pappalysin_like"/>
    <property type="match status" value="1"/>
</dbReference>
<dbReference type="AlphaFoldDB" id="A0AAN7TCF4"/>
<keyword evidence="7" id="KW-0482">Metalloprotease</keyword>
<dbReference type="SUPFAM" id="SSF55486">
    <property type="entry name" value="Metalloproteases ('zincins'), catalytic domain"/>
    <property type="match status" value="1"/>
</dbReference>
<keyword evidence="4 10" id="KW-0732">Signal</keyword>
<comment type="similarity">
    <text evidence="1">Belongs to the peptidase M43B family.</text>
</comment>
<dbReference type="Pfam" id="PF05572">
    <property type="entry name" value="Peptidase_M43"/>
    <property type="match status" value="1"/>
</dbReference>
<comment type="caution">
    <text evidence="12">The sequence shown here is derived from an EMBL/GenBank/DDBJ whole genome shotgun (WGS) entry which is preliminary data.</text>
</comment>
<evidence type="ECO:0000256" key="6">
    <source>
        <dbReference type="ARBA" id="ARBA00022833"/>
    </source>
</evidence>
<evidence type="ECO:0000256" key="7">
    <source>
        <dbReference type="ARBA" id="ARBA00023049"/>
    </source>
</evidence>
<name>A0AAN7TCF4_9PEZI</name>
<organism evidence="12 13">
    <name type="scientific">Meristemomyces frigidus</name>
    <dbReference type="NCBI Taxonomy" id="1508187"/>
    <lineage>
        <taxon>Eukaryota</taxon>
        <taxon>Fungi</taxon>
        <taxon>Dikarya</taxon>
        <taxon>Ascomycota</taxon>
        <taxon>Pezizomycotina</taxon>
        <taxon>Dothideomycetes</taxon>
        <taxon>Dothideomycetidae</taxon>
        <taxon>Mycosphaerellales</taxon>
        <taxon>Teratosphaeriaceae</taxon>
        <taxon>Meristemomyces</taxon>
    </lineage>
</organism>
<evidence type="ECO:0000256" key="5">
    <source>
        <dbReference type="ARBA" id="ARBA00022801"/>
    </source>
</evidence>
<evidence type="ECO:0000256" key="2">
    <source>
        <dbReference type="ARBA" id="ARBA00022670"/>
    </source>
</evidence>
<dbReference type="GO" id="GO:0006508">
    <property type="term" value="P:proteolysis"/>
    <property type="evidence" value="ECO:0007669"/>
    <property type="project" value="UniProtKB-KW"/>
</dbReference>
<evidence type="ECO:0000256" key="1">
    <source>
        <dbReference type="ARBA" id="ARBA00008721"/>
    </source>
</evidence>
<dbReference type="GO" id="GO:0008237">
    <property type="term" value="F:metallopeptidase activity"/>
    <property type="evidence" value="ECO:0007669"/>
    <property type="project" value="UniProtKB-KW"/>
</dbReference>
<evidence type="ECO:0000313" key="12">
    <source>
        <dbReference type="EMBL" id="KAK5109224.1"/>
    </source>
</evidence>
<dbReference type="Proteomes" id="UP001310890">
    <property type="component" value="Unassembled WGS sequence"/>
</dbReference>
<proteinExistence type="inferred from homology"/>
<feature type="signal peptide" evidence="10">
    <location>
        <begin position="1"/>
        <end position="20"/>
    </location>
</feature>
<evidence type="ECO:0000259" key="11">
    <source>
        <dbReference type="Pfam" id="PF05572"/>
    </source>
</evidence>
<feature type="compositionally biased region" description="Basic and acidic residues" evidence="9">
    <location>
        <begin position="38"/>
        <end position="48"/>
    </location>
</feature>
<dbReference type="InterPro" id="IPR008754">
    <property type="entry name" value="Peptidase_M43"/>
</dbReference>
<evidence type="ECO:0000256" key="10">
    <source>
        <dbReference type="SAM" id="SignalP"/>
    </source>
</evidence>
<accession>A0AAN7TCF4</accession>
<keyword evidence="5" id="KW-0378">Hydrolase</keyword>
<evidence type="ECO:0000256" key="9">
    <source>
        <dbReference type="SAM" id="MobiDB-lite"/>
    </source>
</evidence>
<keyword evidence="8" id="KW-1015">Disulfide bond</keyword>